<evidence type="ECO:0000256" key="1">
    <source>
        <dbReference type="SAM" id="MobiDB-lite"/>
    </source>
</evidence>
<evidence type="ECO:0000313" key="2">
    <source>
        <dbReference type="EMBL" id="ALI24473.1"/>
    </source>
</evidence>
<feature type="region of interest" description="Disordered" evidence="1">
    <location>
        <begin position="624"/>
        <end position="648"/>
    </location>
</feature>
<dbReference type="Pfam" id="PF13481">
    <property type="entry name" value="AAA_25"/>
    <property type="match status" value="1"/>
</dbReference>
<accession>A0A0N9X7U9</accession>
<dbReference type="STRING" id="1766.XA26_06120"/>
<dbReference type="Proteomes" id="UP000057134">
    <property type="component" value="Chromosome"/>
</dbReference>
<sequence length="746" mass="81170">MTSLPPPVGSNGTAKANGHRNYREYAPILRAAGIRNTIPIPQGQKSPPPKGFTGAEGQPVSDEQHDEWCEEHGDDGLAFVLADGQQAVDIDNYAKRDRPAGAALHGIAKIEQRTHCEYPETACLYHRDDGSAKYLYQGTPGISCRGELAPGVEVLQHTHRYVHVGTNPDTGKAEQWGWGRPGGGITPVDNPIPPEEWAVLPEALEAEHAEDDCGRLRCLATDTQAHQWLDSMPDGPMSYYVKRELQLALDDLSARNGSRHEQTRDHVRALVQFGAAGLPGATIALTVIEHELAEQRQDEPDRASDTGEFTRMRVWAAKRIEPDLFNALRILDRNEGRIPNLPRPSGTSGETPAGSEPVPTWAPVDMRAERLHRGDGLPAFGLRVDGEGLFYAGKVHSLHGETESGKSWIAQYAAAQCLLSADDTAALYVDFEDNAADVGNRLVCLGVPQDVVDDPARFVYVHPSFPLTVEAERIAFDTLLSRRFNFAVIDGVTEAMALSGFSTDRNTEVAAWQLEQPRAIASRTGAAVVCIDHVTKDADTRGRHAIGSQHKLAGLDGAAFVVEVEHPFGEGKAGVSTVRIAKDRPGKLRGRLGIDYRSKDQTHLVAKFHHDATNPERIKASLAVPTGADASSKRGKAKTANSRPTRAMEAVSRYWETTPNPRNRTQNVTVSAVRGASEGLARQAVRDAINLLVTDGYAVREARGYSNTKLYLEAEDPKSDRFRPTIHLVSQAEDTATANDSGAEEC</sequence>
<dbReference type="KEGG" id="mft:XA26_06120"/>
<feature type="region of interest" description="Disordered" evidence="1">
    <location>
        <begin position="38"/>
        <end position="67"/>
    </location>
</feature>
<name>A0A0N9X7U9_MYCFO</name>
<evidence type="ECO:0000313" key="3">
    <source>
        <dbReference type="Proteomes" id="UP000057134"/>
    </source>
</evidence>
<dbReference type="Gene3D" id="3.40.50.300">
    <property type="entry name" value="P-loop containing nucleotide triphosphate hydrolases"/>
    <property type="match status" value="1"/>
</dbReference>
<dbReference type="AlphaFoldDB" id="A0A0N9X7U9"/>
<dbReference type="InterPro" id="IPR027417">
    <property type="entry name" value="P-loop_NTPase"/>
</dbReference>
<proteinExistence type="predicted"/>
<organism evidence="2 3">
    <name type="scientific">Mycolicibacterium fortuitum</name>
    <name type="common">Mycobacterium fortuitum</name>
    <dbReference type="NCBI Taxonomy" id="1766"/>
    <lineage>
        <taxon>Bacteria</taxon>
        <taxon>Bacillati</taxon>
        <taxon>Actinomycetota</taxon>
        <taxon>Actinomycetes</taxon>
        <taxon>Mycobacteriales</taxon>
        <taxon>Mycobacteriaceae</taxon>
        <taxon>Mycolicibacterium</taxon>
    </lineage>
</organism>
<dbReference type="SUPFAM" id="SSF52540">
    <property type="entry name" value="P-loop containing nucleoside triphosphate hydrolases"/>
    <property type="match status" value="1"/>
</dbReference>
<keyword evidence="3" id="KW-1185">Reference proteome</keyword>
<dbReference type="PATRIC" id="fig|1766.6.peg.604"/>
<dbReference type="EMBL" id="CP011269">
    <property type="protein sequence ID" value="ALI24473.1"/>
    <property type="molecule type" value="Genomic_DNA"/>
</dbReference>
<protein>
    <recommendedName>
        <fullName evidence="4">AAA family ATPase</fullName>
    </recommendedName>
</protein>
<evidence type="ECO:0008006" key="4">
    <source>
        <dbReference type="Google" id="ProtNLM"/>
    </source>
</evidence>
<reference evidence="2 3" key="1">
    <citation type="journal article" date="2015" name="MBio">
        <title>Enzymatic Degradation of Phenazines Can Generate Energy and Protect Sensitive Organisms from Toxicity.</title>
        <authorList>
            <person name="Costa K.C."/>
            <person name="Bergkessel M."/>
            <person name="Saunders S."/>
            <person name="Korlach J."/>
            <person name="Newman D.K."/>
        </authorList>
    </citation>
    <scope>NUCLEOTIDE SEQUENCE [LARGE SCALE GENOMIC DNA]</scope>
    <source>
        <strain evidence="2 3">CT6</strain>
    </source>
</reference>
<gene>
    <name evidence="2" type="ORF">XA26_06120</name>
</gene>
<feature type="region of interest" description="Disordered" evidence="1">
    <location>
        <begin position="338"/>
        <end position="360"/>
    </location>
</feature>